<name>A0A812D9K1_ACAPH</name>
<protein>
    <submittedName>
        <fullName evidence="1">Uncharacterized protein</fullName>
    </submittedName>
</protein>
<dbReference type="AlphaFoldDB" id="A0A812D9K1"/>
<organism evidence="1 2">
    <name type="scientific">Acanthosepion pharaonis</name>
    <name type="common">Pharaoh cuttlefish</name>
    <name type="synonym">Sepia pharaonis</name>
    <dbReference type="NCBI Taxonomy" id="158019"/>
    <lineage>
        <taxon>Eukaryota</taxon>
        <taxon>Metazoa</taxon>
        <taxon>Spiralia</taxon>
        <taxon>Lophotrochozoa</taxon>
        <taxon>Mollusca</taxon>
        <taxon>Cephalopoda</taxon>
        <taxon>Coleoidea</taxon>
        <taxon>Decapodiformes</taxon>
        <taxon>Sepiida</taxon>
        <taxon>Sepiina</taxon>
        <taxon>Sepiidae</taxon>
        <taxon>Acanthosepion</taxon>
    </lineage>
</organism>
<evidence type="ECO:0000313" key="2">
    <source>
        <dbReference type="Proteomes" id="UP000597762"/>
    </source>
</evidence>
<comment type="caution">
    <text evidence="1">The sequence shown here is derived from an EMBL/GenBank/DDBJ whole genome shotgun (WGS) entry which is preliminary data.</text>
</comment>
<evidence type="ECO:0000313" key="1">
    <source>
        <dbReference type="EMBL" id="CAE1295880.1"/>
    </source>
</evidence>
<sequence length="180" mass="20462">MFSSLLYLNSHLLKFLRSFKSLSHSSTSFLLSHHFPAFLDYFEWPSSQVHEIQFKVFDFVTALPSFCSVIIFPAFLDYLNGPSSDSEIKRSNSVFVHSSTSFCSVIIFSLLDLFEWPSTEIHEINSSLCPCSTLFLLSHHFPAFLDYLDGHLLIHGSDPIQVFVTALSSLLSHHFSAFLD</sequence>
<keyword evidence="2" id="KW-1185">Reference proteome</keyword>
<reference evidence="1" key="1">
    <citation type="submission" date="2021-01" db="EMBL/GenBank/DDBJ databases">
        <authorList>
            <person name="Li R."/>
            <person name="Bekaert M."/>
        </authorList>
    </citation>
    <scope>NUCLEOTIDE SEQUENCE</scope>
    <source>
        <strain evidence="1">Farmed</strain>
    </source>
</reference>
<dbReference type="EMBL" id="CAHIKZ030003076">
    <property type="protein sequence ID" value="CAE1295880.1"/>
    <property type="molecule type" value="Genomic_DNA"/>
</dbReference>
<gene>
    <name evidence="1" type="ORF">SPHA_51129</name>
</gene>
<dbReference type="Proteomes" id="UP000597762">
    <property type="component" value="Unassembled WGS sequence"/>
</dbReference>
<accession>A0A812D9K1</accession>
<proteinExistence type="predicted"/>